<accession>A0A395HY30</accession>
<gene>
    <name evidence="4" type="ORF">BO97DRAFT_443041</name>
</gene>
<sequence length="349" mass="38402">MNTLINDDRGTSSPSRPFELPASNQRLLGPPHPANTVLPLALRPSPSTPKPTLEAVLTTIHTLQKEHHLTKHLSCHGALLFRNLPIHNAEDFSAFAQAFNFAPHEIIGIVVDRPVLAPNSLTHQNTSFSTGTAPPPPEGSGGETPLSSSLELFRRAQREIPSFIDNIAEKGILSRAFGKEWVAGDDEATKRRKVEAQIRRYGRGEHTTWEWLQDGSGRMKLVLEHRLPAIRTQPGRNLPALFTGLAAYWKRVQVADARGKGTRQLFGDGSPIPEEDLEALASITGEIRVLHRWVECDVLVIDNLVAQHGREPWRGEQADRIVLASLFDGPVVPGAYGFGDWAQVVQAAD</sequence>
<dbReference type="PANTHER" id="PTHR10696">
    <property type="entry name" value="GAMMA-BUTYROBETAINE HYDROXYLASE-RELATED"/>
    <property type="match status" value="1"/>
</dbReference>
<proteinExistence type="predicted"/>
<dbReference type="EMBL" id="KZ824283">
    <property type="protein sequence ID" value="RAL12409.1"/>
    <property type="molecule type" value="Genomic_DNA"/>
</dbReference>
<dbReference type="VEuPathDB" id="FungiDB:BO97DRAFT_443041"/>
<feature type="domain" description="TauD/TfdA-like" evidence="3">
    <location>
        <begin position="136"/>
        <end position="317"/>
    </location>
</feature>
<evidence type="ECO:0000256" key="2">
    <source>
        <dbReference type="SAM" id="MobiDB-lite"/>
    </source>
</evidence>
<feature type="region of interest" description="Disordered" evidence="2">
    <location>
        <begin position="122"/>
        <end position="146"/>
    </location>
</feature>
<dbReference type="AlphaFoldDB" id="A0A395HY30"/>
<dbReference type="Proteomes" id="UP000248961">
    <property type="component" value="Unassembled WGS sequence"/>
</dbReference>
<keyword evidence="5" id="KW-1185">Reference proteome</keyword>
<evidence type="ECO:0000313" key="5">
    <source>
        <dbReference type="Proteomes" id="UP000248961"/>
    </source>
</evidence>
<protein>
    <submittedName>
        <fullName evidence="4">Clavaminate synthase-like protein</fullName>
    </submittedName>
</protein>
<feature type="region of interest" description="Disordered" evidence="2">
    <location>
        <begin position="1"/>
        <end position="34"/>
    </location>
</feature>
<dbReference type="GO" id="GO:0016491">
    <property type="term" value="F:oxidoreductase activity"/>
    <property type="evidence" value="ECO:0007669"/>
    <property type="project" value="UniProtKB-KW"/>
</dbReference>
<dbReference type="OrthoDB" id="408743at2759"/>
<evidence type="ECO:0000259" key="3">
    <source>
        <dbReference type="Pfam" id="PF02668"/>
    </source>
</evidence>
<dbReference type="Pfam" id="PF02668">
    <property type="entry name" value="TauD"/>
    <property type="match status" value="1"/>
</dbReference>
<dbReference type="PANTHER" id="PTHR10696:SF21">
    <property type="entry name" value="TAUD_TFDA-LIKE DOMAIN-CONTAINING PROTEIN"/>
    <property type="match status" value="1"/>
</dbReference>
<reference evidence="4 5" key="1">
    <citation type="submission" date="2018-02" db="EMBL/GenBank/DDBJ databases">
        <title>The genomes of Aspergillus section Nigri reveals drivers in fungal speciation.</title>
        <authorList>
            <consortium name="DOE Joint Genome Institute"/>
            <person name="Vesth T.C."/>
            <person name="Nybo J."/>
            <person name="Theobald S."/>
            <person name="Brandl J."/>
            <person name="Frisvad J.C."/>
            <person name="Nielsen K.F."/>
            <person name="Lyhne E.K."/>
            <person name="Kogle M.E."/>
            <person name="Kuo A."/>
            <person name="Riley R."/>
            <person name="Clum A."/>
            <person name="Nolan M."/>
            <person name="Lipzen A."/>
            <person name="Salamov A."/>
            <person name="Henrissat B."/>
            <person name="Wiebenga A."/>
            <person name="De vries R.P."/>
            <person name="Grigoriev I.V."/>
            <person name="Mortensen U.H."/>
            <person name="Andersen M.R."/>
            <person name="Baker S.E."/>
        </authorList>
    </citation>
    <scope>NUCLEOTIDE SEQUENCE [LARGE SCALE GENOMIC DNA]</scope>
    <source>
        <strain evidence="4 5">CBS 101889</strain>
    </source>
</reference>
<evidence type="ECO:0000313" key="4">
    <source>
        <dbReference type="EMBL" id="RAL12409.1"/>
    </source>
</evidence>
<dbReference type="InterPro" id="IPR050411">
    <property type="entry name" value="AlphaKG_dependent_hydroxylases"/>
</dbReference>
<evidence type="ECO:0000256" key="1">
    <source>
        <dbReference type="ARBA" id="ARBA00023002"/>
    </source>
</evidence>
<name>A0A395HY30_ASPHC</name>
<dbReference type="InterPro" id="IPR003819">
    <property type="entry name" value="TauD/TfdA-like"/>
</dbReference>
<dbReference type="Gene3D" id="3.60.130.10">
    <property type="entry name" value="Clavaminate synthase-like"/>
    <property type="match status" value="1"/>
</dbReference>
<dbReference type="GeneID" id="37202617"/>
<dbReference type="RefSeq" id="XP_025551563.1">
    <property type="nucleotide sequence ID" value="XM_025698328.1"/>
</dbReference>
<dbReference type="InterPro" id="IPR042098">
    <property type="entry name" value="TauD-like_sf"/>
</dbReference>
<feature type="compositionally biased region" description="Basic and acidic residues" evidence="2">
    <location>
        <begin position="1"/>
        <end position="10"/>
    </location>
</feature>
<keyword evidence="1" id="KW-0560">Oxidoreductase</keyword>
<dbReference type="STRING" id="1450537.A0A395HY30"/>
<dbReference type="SUPFAM" id="SSF51197">
    <property type="entry name" value="Clavaminate synthase-like"/>
    <property type="match status" value="1"/>
</dbReference>
<organism evidence="4 5">
    <name type="scientific">Aspergillus homomorphus (strain CBS 101889)</name>
    <dbReference type="NCBI Taxonomy" id="1450537"/>
    <lineage>
        <taxon>Eukaryota</taxon>
        <taxon>Fungi</taxon>
        <taxon>Dikarya</taxon>
        <taxon>Ascomycota</taxon>
        <taxon>Pezizomycotina</taxon>
        <taxon>Eurotiomycetes</taxon>
        <taxon>Eurotiomycetidae</taxon>
        <taxon>Eurotiales</taxon>
        <taxon>Aspergillaceae</taxon>
        <taxon>Aspergillus</taxon>
        <taxon>Aspergillus subgen. Circumdati</taxon>
    </lineage>
</organism>